<evidence type="ECO:0000313" key="2">
    <source>
        <dbReference type="Proteomes" id="UP001174691"/>
    </source>
</evidence>
<dbReference type="EMBL" id="JANBVN010000240">
    <property type="protein sequence ID" value="KAJ9131271.1"/>
    <property type="molecule type" value="Genomic_DNA"/>
</dbReference>
<comment type="caution">
    <text evidence="1">The sequence shown here is derived from an EMBL/GenBank/DDBJ whole genome shotgun (WGS) entry which is preliminary data.</text>
</comment>
<accession>A0AA38R2Z6</accession>
<name>A0AA38R2Z6_9PEZI</name>
<dbReference type="Pfam" id="PF03659">
    <property type="entry name" value="Glyco_hydro_71"/>
    <property type="match status" value="1"/>
</dbReference>
<protein>
    <submittedName>
        <fullName evidence="1">Uncharacterized protein</fullName>
    </submittedName>
</protein>
<dbReference type="GO" id="GO:0051118">
    <property type="term" value="F:glucan endo-1,3-alpha-glucosidase activity"/>
    <property type="evidence" value="ECO:0007669"/>
    <property type="project" value="InterPro"/>
</dbReference>
<reference evidence="1" key="1">
    <citation type="submission" date="2022-07" db="EMBL/GenBank/DDBJ databases">
        <title>Fungi with potential for degradation of polypropylene.</title>
        <authorList>
            <person name="Gostincar C."/>
        </authorList>
    </citation>
    <scope>NUCLEOTIDE SEQUENCE</scope>
    <source>
        <strain evidence="1">EXF-13287</strain>
    </source>
</reference>
<organism evidence="1 2">
    <name type="scientific">Coniochaeta hoffmannii</name>
    <dbReference type="NCBI Taxonomy" id="91930"/>
    <lineage>
        <taxon>Eukaryota</taxon>
        <taxon>Fungi</taxon>
        <taxon>Dikarya</taxon>
        <taxon>Ascomycota</taxon>
        <taxon>Pezizomycotina</taxon>
        <taxon>Sordariomycetes</taxon>
        <taxon>Sordariomycetidae</taxon>
        <taxon>Coniochaetales</taxon>
        <taxon>Coniochaetaceae</taxon>
        <taxon>Coniochaeta</taxon>
    </lineage>
</organism>
<dbReference type="AlphaFoldDB" id="A0AA38R2Z6"/>
<evidence type="ECO:0000313" key="1">
    <source>
        <dbReference type="EMBL" id="KAJ9131271.1"/>
    </source>
</evidence>
<dbReference type="InterPro" id="IPR005197">
    <property type="entry name" value="Glyco_hydro_71"/>
</dbReference>
<sequence length="78" mass="8435">MKRAKAAGIDAFALNIGVDRYNDTQLHYAYESAEANDMKVFISSDFNWFSPSSDAVKVGQIITICDEGSGRGTDLLGA</sequence>
<dbReference type="Proteomes" id="UP001174691">
    <property type="component" value="Unassembled WGS sequence"/>
</dbReference>
<gene>
    <name evidence="1" type="ORF">NKR19_g9592</name>
</gene>
<keyword evidence="2" id="KW-1185">Reference proteome</keyword>
<proteinExistence type="predicted"/>